<evidence type="ECO:0000256" key="1">
    <source>
        <dbReference type="SAM" id="SignalP"/>
    </source>
</evidence>
<feature type="signal peptide" evidence="1">
    <location>
        <begin position="1"/>
        <end position="25"/>
    </location>
</feature>
<dbReference type="AlphaFoldDB" id="A0A2U2BRH6"/>
<name>A0A2U2BRH6_9PROT</name>
<feature type="chain" id="PRO_5015501779" description="DUF2219 family protein" evidence="1">
    <location>
        <begin position="26"/>
        <end position="263"/>
    </location>
</feature>
<dbReference type="EMBL" id="QEXV01000006">
    <property type="protein sequence ID" value="PWE16596.1"/>
    <property type="molecule type" value="Genomic_DNA"/>
</dbReference>
<dbReference type="Proteomes" id="UP000245168">
    <property type="component" value="Unassembled WGS sequence"/>
</dbReference>
<organism evidence="2 3">
    <name type="scientific">Marinicauda salina</name>
    <dbReference type="NCBI Taxonomy" id="2135793"/>
    <lineage>
        <taxon>Bacteria</taxon>
        <taxon>Pseudomonadati</taxon>
        <taxon>Pseudomonadota</taxon>
        <taxon>Alphaproteobacteria</taxon>
        <taxon>Maricaulales</taxon>
        <taxon>Maricaulaceae</taxon>
        <taxon>Marinicauda</taxon>
    </lineage>
</organism>
<accession>A0A2U2BRH6</accession>
<dbReference type="OrthoDB" id="7627828at2"/>
<keyword evidence="3" id="KW-1185">Reference proteome</keyword>
<gene>
    <name evidence="2" type="ORF">DDZ18_12580</name>
</gene>
<protein>
    <recommendedName>
        <fullName evidence="4">DUF2219 family protein</fullName>
    </recommendedName>
</protein>
<reference evidence="3" key="1">
    <citation type="submission" date="2018-05" db="EMBL/GenBank/DDBJ databases">
        <authorList>
            <person name="Liu B.-T."/>
        </authorList>
    </citation>
    <scope>NUCLEOTIDE SEQUENCE [LARGE SCALE GENOMIC DNA]</scope>
    <source>
        <strain evidence="3">WD6-1</strain>
    </source>
</reference>
<dbReference type="RefSeq" id="WP_109253750.1">
    <property type="nucleotide sequence ID" value="NZ_QEXV01000006.1"/>
</dbReference>
<proteinExistence type="predicted"/>
<evidence type="ECO:0008006" key="4">
    <source>
        <dbReference type="Google" id="ProtNLM"/>
    </source>
</evidence>
<evidence type="ECO:0000313" key="3">
    <source>
        <dbReference type="Proteomes" id="UP000245168"/>
    </source>
</evidence>
<sequence length="263" mass="27976">MPNARPVVIVLACALGLASAGRAEAGAWVRKKGDGLLITTLSHHRLEAPSDGAALNKRELALYGEYGLTGRLTLVGRGALQDFRAPPAETAGPIETSVRTLGGSQAGLRMRLFEKGRWAGAAQALVTLESPGENRNNAELGQGGGDLDGRVMIGRAIGDRGFIEVQAGWRDPADEDAAAEVRLDVVAGLPVRERVRLVVQTFSVWSADSATASLPHYSGHRAQVSLMREFRGGRHVQLGVLSTVRADSMADEFAVMAGVWQEF</sequence>
<evidence type="ECO:0000313" key="2">
    <source>
        <dbReference type="EMBL" id="PWE16596.1"/>
    </source>
</evidence>
<keyword evidence="1" id="KW-0732">Signal</keyword>
<comment type="caution">
    <text evidence="2">The sequence shown here is derived from an EMBL/GenBank/DDBJ whole genome shotgun (WGS) entry which is preliminary data.</text>
</comment>